<dbReference type="InterPro" id="IPR001245">
    <property type="entry name" value="Ser-Thr/Tyr_kinase_cat_dom"/>
</dbReference>
<gene>
    <name evidence="2" type="ORF">GLOIN_2v1790639</name>
</gene>
<accession>A0A2P4NYQ7</accession>
<dbReference type="InterPro" id="IPR011009">
    <property type="entry name" value="Kinase-like_dom_sf"/>
</dbReference>
<dbReference type="Proteomes" id="UP000018888">
    <property type="component" value="Unassembled WGS sequence"/>
</dbReference>
<dbReference type="AlphaFoldDB" id="A0A2P4NYQ7"/>
<dbReference type="InterPro" id="IPR000719">
    <property type="entry name" value="Prot_kinase_dom"/>
</dbReference>
<reference evidence="2 3" key="1">
    <citation type="journal article" date="2013" name="Proc. Natl. Acad. Sci. U.S.A.">
        <title>Genome of an arbuscular mycorrhizal fungus provides insight into the oldest plant symbiosis.</title>
        <authorList>
            <person name="Tisserant E."/>
            <person name="Malbreil M."/>
            <person name="Kuo A."/>
            <person name="Kohler A."/>
            <person name="Symeonidi A."/>
            <person name="Balestrini R."/>
            <person name="Charron P."/>
            <person name="Duensing N."/>
            <person name="Frei Dit Frey N."/>
            <person name="Gianinazzi-Pearson V."/>
            <person name="Gilbert L.B."/>
            <person name="Handa Y."/>
            <person name="Herr J.R."/>
            <person name="Hijri M."/>
            <person name="Koul R."/>
            <person name="Kawaguchi M."/>
            <person name="Krajinski F."/>
            <person name="Lammers P.J."/>
            <person name="Masclaux F.G."/>
            <person name="Murat C."/>
            <person name="Morin E."/>
            <person name="Ndikumana S."/>
            <person name="Pagni M."/>
            <person name="Petitpierre D."/>
            <person name="Requena N."/>
            <person name="Rosikiewicz P."/>
            <person name="Riley R."/>
            <person name="Saito K."/>
            <person name="San Clemente H."/>
            <person name="Shapiro H."/>
            <person name="van Tuinen D."/>
            <person name="Becard G."/>
            <person name="Bonfante P."/>
            <person name="Paszkowski U."/>
            <person name="Shachar-Hill Y.Y."/>
            <person name="Tuskan G.A."/>
            <person name="Young P.W."/>
            <person name="Sanders I.R."/>
            <person name="Henrissat B."/>
            <person name="Rensing S.A."/>
            <person name="Grigoriev I.V."/>
            <person name="Corradi N."/>
            <person name="Roux C."/>
            <person name="Martin F."/>
        </authorList>
    </citation>
    <scope>NUCLEOTIDE SEQUENCE [LARGE SCALE GENOMIC DNA]</scope>
    <source>
        <strain evidence="2 3">DAOM 197198</strain>
    </source>
</reference>
<dbReference type="Pfam" id="PF07714">
    <property type="entry name" value="PK_Tyr_Ser-Thr"/>
    <property type="match status" value="1"/>
</dbReference>
<dbReference type="InterPro" id="IPR051681">
    <property type="entry name" value="Ser/Thr_Kinases-Pseudokinases"/>
</dbReference>
<reference evidence="2 3" key="2">
    <citation type="journal article" date="2018" name="New Phytol.">
        <title>High intraspecific genome diversity in the model arbuscular mycorrhizal symbiont Rhizophagus irregularis.</title>
        <authorList>
            <person name="Chen E.C.H."/>
            <person name="Morin E."/>
            <person name="Beaudet D."/>
            <person name="Noel J."/>
            <person name="Yildirir G."/>
            <person name="Ndikumana S."/>
            <person name="Charron P."/>
            <person name="St-Onge C."/>
            <person name="Giorgi J."/>
            <person name="Kruger M."/>
            <person name="Marton T."/>
            <person name="Ropars J."/>
            <person name="Grigoriev I.V."/>
            <person name="Hainaut M."/>
            <person name="Henrissat B."/>
            <person name="Roux C."/>
            <person name="Martin F."/>
            <person name="Corradi N."/>
        </authorList>
    </citation>
    <scope>NUCLEOTIDE SEQUENCE [LARGE SCALE GENOMIC DNA]</scope>
    <source>
        <strain evidence="2 3">DAOM 197198</strain>
    </source>
</reference>
<name>A0A2P4NYQ7_RHIID</name>
<sequence length="569" mass="66643">MSYDYNQLVNAAIIRAYSLIDYNIYDDIHEQHEFCKKTVLEDDSLTENEKFEAMKILIKAYDDEKIVFNTGIKRICENCNKECLATTYCELCVRNYLKTKFSNWTSGNYDIDNLIQECQMKTFIPDRITEWIPYNNLQNIEYLTKGGFSEIYTAKWIDGNFIEWDSEEQQLIRYGTHNVVLKRLENVENSNQSWIEEAKSHLLISNKWNEIVRCFGLTQDPSDGNYMLVMNKLDMDLRKYLQQNHKQLLWKKRIQIITNMIVALYRIHDENAIHRDLHSGNVLFAQRSQNFEISDLGFCGPADKPLKSIYGNLPYLAPEVIIGKGHTFKSDIYGIAMLMWEISSGQPPFFNYEHNYDLAMNIVSGIRPKIVLGTPLEYENLMKQCWDADPSKRPDIHTLWDKMSEINLFYQSQFNDQLEENNNLEWECPENYTSNSSSLFASKLYQFDNLPEPRNATEEELEAFYCKSYDFYIPDKIDNFGKSSSQKNESILVNKDGSKNVSKVFNELPISSEPDAQNNYHREEIIQRQRRDIYIDDEDEVHNNPNLHSDEQDELELPGGINVNDLGIM</sequence>
<feature type="domain" description="Protein kinase" evidence="1">
    <location>
        <begin position="137"/>
        <end position="410"/>
    </location>
</feature>
<evidence type="ECO:0000259" key="1">
    <source>
        <dbReference type="PROSITE" id="PS50011"/>
    </source>
</evidence>
<dbReference type="PROSITE" id="PS50011">
    <property type="entry name" value="PROTEIN_KINASE_DOM"/>
    <property type="match status" value="1"/>
</dbReference>
<evidence type="ECO:0000313" key="3">
    <source>
        <dbReference type="Proteomes" id="UP000018888"/>
    </source>
</evidence>
<comment type="caution">
    <text evidence="2">The sequence shown here is derived from an EMBL/GenBank/DDBJ whole genome shotgun (WGS) entry which is preliminary data.</text>
</comment>
<proteinExistence type="predicted"/>
<dbReference type="VEuPathDB" id="FungiDB:RhiirFUN_026778"/>
<dbReference type="Gene3D" id="1.10.510.10">
    <property type="entry name" value="Transferase(Phosphotransferase) domain 1"/>
    <property type="match status" value="1"/>
</dbReference>
<dbReference type="PANTHER" id="PTHR44329">
    <property type="entry name" value="SERINE/THREONINE-PROTEIN KINASE TNNI3K-RELATED"/>
    <property type="match status" value="1"/>
</dbReference>
<dbReference type="EMBL" id="AUPC02000551">
    <property type="protein sequence ID" value="POG58257.1"/>
    <property type="molecule type" value="Genomic_DNA"/>
</dbReference>
<dbReference type="GO" id="GO:0005524">
    <property type="term" value="F:ATP binding"/>
    <property type="evidence" value="ECO:0007669"/>
    <property type="project" value="InterPro"/>
</dbReference>
<keyword evidence="3" id="KW-1185">Reference proteome</keyword>
<dbReference type="SUPFAM" id="SSF56112">
    <property type="entry name" value="Protein kinase-like (PK-like)"/>
    <property type="match status" value="1"/>
</dbReference>
<protein>
    <submittedName>
        <fullName evidence="2">Kinase-like domain-containing protein</fullName>
    </submittedName>
</protein>
<dbReference type="GO" id="GO:0004674">
    <property type="term" value="F:protein serine/threonine kinase activity"/>
    <property type="evidence" value="ECO:0007669"/>
    <property type="project" value="TreeGrafter"/>
</dbReference>
<evidence type="ECO:0000313" key="2">
    <source>
        <dbReference type="EMBL" id="POG58257.1"/>
    </source>
</evidence>
<organism evidence="2 3">
    <name type="scientific">Rhizophagus irregularis (strain DAOM 181602 / DAOM 197198 / MUCL 43194)</name>
    <name type="common">Arbuscular mycorrhizal fungus</name>
    <name type="synonym">Glomus intraradices</name>
    <dbReference type="NCBI Taxonomy" id="747089"/>
    <lineage>
        <taxon>Eukaryota</taxon>
        <taxon>Fungi</taxon>
        <taxon>Fungi incertae sedis</taxon>
        <taxon>Mucoromycota</taxon>
        <taxon>Glomeromycotina</taxon>
        <taxon>Glomeromycetes</taxon>
        <taxon>Glomerales</taxon>
        <taxon>Glomeraceae</taxon>
        <taxon>Rhizophagus</taxon>
    </lineage>
</organism>